<dbReference type="AlphaFoldDB" id="A0A1F5Q513"/>
<keyword evidence="1" id="KW-0812">Transmembrane</keyword>
<proteinExistence type="predicted"/>
<organism evidence="2 3">
    <name type="scientific">Candidatus Doudnabacteria bacterium RIFCSPLOWO2_01_FULL_44_21</name>
    <dbReference type="NCBI Taxonomy" id="1817841"/>
    <lineage>
        <taxon>Bacteria</taxon>
        <taxon>Candidatus Doudnaibacteriota</taxon>
    </lineage>
</organism>
<keyword evidence="1" id="KW-1133">Transmembrane helix</keyword>
<evidence type="ECO:0000256" key="1">
    <source>
        <dbReference type="SAM" id="Phobius"/>
    </source>
</evidence>
<accession>A0A1F5Q513</accession>
<reference evidence="2 3" key="1">
    <citation type="journal article" date="2016" name="Nat. Commun.">
        <title>Thousands of microbial genomes shed light on interconnected biogeochemical processes in an aquifer system.</title>
        <authorList>
            <person name="Anantharaman K."/>
            <person name="Brown C.T."/>
            <person name="Hug L.A."/>
            <person name="Sharon I."/>
            <person name="Castelle C.J."/>
            <person name="Probst A.J."/>
            <person name="Thomas B.C."/>
            <person name="Singh A."/>
            <person name="Wilkins M.J."/>
            <person name="Karaoz U."/>
            <person name="Brodie E.L."/>
            <person name="Williams K.H."/>
            <person name="Hubbard S.S."/>
            <person name="Banfield J.F."/>
        </authorList>
    </citation>
    <scope>NUCLEOTIDE SEQUENCE [LARGE SCALE GENOMIC DNA]</scope>
</reference>
<evidence type="ECO:0000313" key="3">
    <source>
        <dbReference type="Proteomes" id="UP000177281"/>
    </source>
</evidence>
<feature type="transmembrane region" description="Helical" evidence="1">
    <location>
        <begin position="91"/>
        <end position="108"/>
    </location>
</feature>
<dbReference type="STRING" id="1817841.A3B10_04000"/>
<name>A0A1F5Q513_9BACT</name>
<gene>
    <name evidence="2" type="ORF">A3B10_04000</name>
</gene>
<keyword evidence="1" id="KW-0472">Membrane</keyword>
<sequence>MNWKKALGFGLLFWVILFAVASLFAGMKWESTVMNIILAIIGGIISYVLAGFIKPTSSSQALSYGFAFVVVGLILDFIITTRFAPDIFGEWTLWFSYVLVLIAPTLRVKKSVMPM</sequence>
<evidence type="ECO:0000313" key="2">
    <source>
        <dbReference type="EMBL" id="OGE97281.1"/>
    </source>
</evidence>
<feature type="transmembrane region" description="Helical" evidence="1">
    <location>
        <begin position="7"/>
        <end position="27"/>
    </location>
</feature>
<dbReference type="Proteomes" id="UP000177281">
    <property type="component" value="Unassembled WGS sequence"/>
</dbReference>
<feature type="transmembrane region" description="Helical" evidence="1">
    <location>
        <begin position="33"/>
        <end position="53"/>
    </location>
</feature>
<protein>
    <submittedName>
        <fullName evidence="2">Uncharacterized protein</fullName>
    </submittedName>
</protein>
<comment type="caution">
    <text evidence="2">The sequence shown here is derived from an EMBL/GenBank/DDBJ whole genome shotgun (WGS) entry which is preliminary data.</text>
</comment>
<dbReference type="EMBL" id="MFFB01000002">
    <property type="protein sequence ID" value="OGE97281.1"/>
    <property type="molecule type" value="Genomic_DNA"/>
</dbReference>
<feature type="transmembrane region" description="Helical" evidence="1">
    <location>
        <begin position="65"/>
        <end position="85"/>
    </location>
</feature>